<keyword evidence="6" id="KW-1185">Reference proteome</keyword>
<dbReference type="EMBL" id="FMUH01000001">
    <property type="protein sequence ID" value="SCX39614.1"/>
    <property type="molecule type" value="Genomic_DNA"/>
</dbReference>
<dbReference type="PANTHER" id="PTHR36925:SF1">
    <property type="entry name" value="COBALT-PRECORRIN-6A REDUCTASE"/>
    <property type="match status" value="1"/>
</dbReference>
<sequence>MTDPVAARPSEVRGGSVRRGRPGVLLLGGTGEARELAAALVADGVDVVSSLAGRLADPRLPDGDVRVGGFGGVEGLAAWLREHRPGAVVDATHPFAAGMTANAARACTATGTRLLRLQRPGWTAGPGDDWRWADSLADAAGMVHGTVFLTTGRQGVGAFAGLPGRVLVRCVDPPTDPLPAGAVLLLARGPFTVDDELALMREHAVDVVVTKDSGGHMTAAKLVAARELGIPVVLVRRPPIPDGVLVVASVQEALACL</sequence>
<proteinExistence type="predicted"/>
<dbReference type="NCBIfam" id="NF005968">
    <property type="entry name" value="PRK08057.1-2"/>
    <property type="match status" value="1"/>
</dbReference>
<keyword evidence="3" id="KW-0560">Oxidoreductase</keyword>
<organism evidence="5 6">
    <name type="scientific">Klenkia marina</name>
    <dbReference type="NCBI Taxonomy" id="1960309"/>
    <lineage>
        <taxon>Bacteria</taxon>
        <taxon>Bacillati</taxon>
        <taxon>Actinomycetota</taxon>
        <taxon>Actinomycetes</taxon>
        <taxon>Geodermatophilales</taxon>
        <taxon>Geodermatophilaceae</taxon>
        <taxon>Klenkia</taxon>
    </lineage>
</organism>
<dbReference type="PROSITE" id="PS51014">
    <property type="entry name" value="COBK_CBIJ"/>
    <property type="match status" value="1"/>
</dbReference>
<comment type="pathway">
    <text evidence="1">Cofactor biosynthesis; adenosylcobalamin biosynthesis.</text>
</comment>
<dbReference type="Proteomes" id="UP000198981">
    <property type="component" value="Unassembled WGS sequence"/>
</dbReference>
<evidence type="ECO:0000256" key="2">
    <source>
        <dbReference type="ARBA" id="ARBA00022573"/>
    </source>
</evidence>
<feature type="region of interest" description="Disordered" evidence="4">
    <location>
        <begin position="1"/>
        <end position="21"/>
    </location>
</feature>
<dbReference type="InterPro" id="IPR003723">
    <property type="entry name" value="Precorrin-6x_reduct"/>
</dbReference>
<gene>
    <name evidence="5" type="ORF">SAMN03159343_0715</name>
</gene>
<dbReference type="PANTHER" id="PTHR36925">
    <property type="entry name" value="COBALT-PRECORRIN-6A REDUCTASE"/>
    <property type="match status" value="1"/>
</dbReference>
<dbReference type="GO" id="GO:0009236">
    <property type="term" value="P:cobalamin biosynthetic process"/>
    <property type="evidence" value="ECO:0007669"/>
    <property type="project" value="UniProtKB-UniPathway"/>
</dbReference>
<dbReference type="AlphaFoldDB" id="A0A1G4XF14"/>
<dbReference type="GO" id="GO:0016994">
    <property type="term" value="F:precorrin-6A reductase activity"/>
    <property type="evidence" value="ECO:0007669"/>
    <property type="project" value="InterPro"/>
</dbReference>
<accession>A0A1G4XF14</accession>
<reference evidence="6" key="1">
    <citation type="submission" date="2016-10" db="EMBL/GenBank/DDBJ databases">
        <authorList>
            <person name="Varghese N."/>
            <person name="Submissions S."/>
        </authorList>
    </citation>
    <scope>NUCLEOTIDE SEQUENCE [LARGE SCALE GENOMIC DNA]</scope>
    <source>
        <strain evidence="6">DSM 45722</strain>
    </source>
</reference>
<evidence type="ECO:0000313" key="5">
    <source>
        <dbReference type="EMBL" id="SCX39614.1"/>
    </source>
</evidence>
<evidence type="ECO:0000313" key="6">
    <source>
        <dbReference type="Proteomes" id="UP000198981"/>
    </source>
</evidence>
<evidence type="ECO:0000256" key="3">
    <source>
        <dbReference type="ARBA" id="ARBA00023002"/>
    </source>
</evidence>
<dbReference type="Pfam" id="PF02571">
    <property type="entry name" value="CbiJ"/>
    <property type="match status" value="1"/>
</dbReference>
<dbReference type="NCBIfam" id="TIGR00715">
    <property type="entry name" value="precor6x_red"/>
    <property type="match status" value="1"/>
</dbReference>
<keyword evidence="2" id="KW-0169">Cobalamin biosynthesis</keyword>
<protein>
    <submittedName>
        <fullName evidence="5">Precorrin-6A/cobalt-precorrin-6A reductase</fullName>
    </submittedName>
</protein>
<evidence type="ECO:0000256" key="1">
    <source>
        <dbReference type="ARBA" id="ARBA00004953"/>
    </source>
</evidence>
<dbReference type="UniPathway" id="UPA00148"/>
<dbReference type="STRING" id="1960309.SAMN03159343_0715"/>
<evidence type="ECO:0000256" key="4">
    <source>
        <dbReference type="SAM" id="MobiDB-lite"/>
    </source>
</evidence>
<name>A0A1G4XF14_9ACTN</name>
<dbReference type="OrthoDB" id="5183775at2"/>